<evidence type="ECO:0000256" key="3">
    <source>
        <dbReference type="ARBA" id="ARBA00022723"/>
    </source>
</evidence>
<dbReference type="GO" id="GO:0016705">
    <property type="term" value="F:oxidoreductase activity, acting on paired donors, with incorporation or reduction of molecular oxygen"/>
    <property type="evidence" value="ECO:0007669"/>
    <property type="project" value="InterPro"/>
</dbReference>
<dbReference type="InterPro" id="IPR036396">
    <property type="entry name" value="Cyt_P450_sf"/>
</dbReference>
<evidence type="ECO:0000256" key="1">
    <source>
        <dbReference type="ARBA" id="ARBA00010617"/>
    </source>
</evidence>
<evidence type="ECO:0000256" key="6">
    <source>
        <dbReference type="ARBA" id="ARBA00023033"/>
    </source>
</evidence>
<evidence type="ECO:0000313" key="10">
    <source>
        <dbReference type="Proteomes" id="UP000249341"/>
    </source>
</evidence>
<dbReference type="CDD" id="cd11031">
    <property type="entry name" value="Cyp158A-like"/>
    <property type="match status" value="1"/>
</dbReference>
<proteinExistence type="inferred from homology"/>
<dbReference type="RefSeq" id="WP_111647000.1">
    <property type="nucleotide sequence ID" value="NZ_JACHWI010000001.1"/>
</dbReference>
<dbReference type="Proteomes" id="UP000249341">
    <property type="component" value="Unassembled WGS sequence"/>
</dbReference>
<evidence type="ECO:0000313" key="9">
    <source>
        <dbReference type="EMBL" id="RAK43212.1"/>
    </source>
</evidence>
<dbReference type="OrthoDB" id="4156795at2"/>
<dbReference type="PANTHER" id="PTHR46696:SF6">
    <property type="entry name" value="P450, PUTATIVE (EUROFUNG)-RELATED"/>
    <property type="match status" value="1"/>
</dbReference>
<dbReference type="PRINTS" id="PR00359">
    <property type="entry name" value="BP450"/>
</dbReference>
<dbReference type="SUPFAM" id="SSF48264">
    <property type="entry name" value="Cytochrome P450"/>
    <property type="match status" value="1"/>
</dbReference>
<dbReference type="PROSITE" id="PS00086">
    <property type="entry name" value="CYTOCHROME_P450"/>
    <property type="match status" value="1"/>
</dbReference>
<accession>A0A327ZK27</accession>
<comment type="similarity">
    <text evidence="1 7">Belongs to the cytochrome P450 family.</text>
</comment>
<evidence type="ECO:0000256" key="4">
    <source>
        <dbReference type="ARBA" id="ARBA00023002"/>
    </source>
</evidence>
<keyword evidence="3 7" id="KW-0479">Metal-binding</keyword>
<keyword evidence="4 7" id="KW-0560">Oxidoreductase</keyword>
<keyword evidence="6 7" id="KW-0503">Monooxygenase</keyword>
<feature type="region of interest" description="Disordered" evidence="8">
    <location>
        <begin position="1"/>
        <end position="21"/>
    </location>
</feature>
<reference evidence="9 10" key="1">
    <citation type="submission" date="2018-06" db="EMBL/GenBank/DDBJ databases">
        <title>Genomic Encyclopedia of Type Strains, Phase III (KMG-III): the genomes of soil and plant-associated and newly described type strains.</title>
        <authorList>
            <person name="Whitman W."/>
        </authorList>
    </citation>
    <scope>NUCLEOTIDE SEQUENCE [LARGE SCALE GENOMIC DNA]</scope>
    <source>
        <strain evidence="9 10">CGMCC 4.7090</strain>
    </source>
</reference>
<dbReference type="AlphaFoldDB" id="A0A327ZK27"/>
<comment type="caution">
    <text evidence="9">The sequence shown here is derived from an EMBL/GenBank/DDBJ whole genome shotgun (WGS) entry which is preliminary data.</text>
</comment>
<evidence type="ECO:0000256" key="2">
    <source>
        <dbReference type="ARBA" id="ARBA00022617"/>
    </source>
</evidence>
<keyword evidence="2 7" id="KW-0349">Heme</keyword>
<dbReference type="GO" id="GO:0004497">
    <property type="term" value="F:monooxygenase activity"/>
    <property type="evidence" value="ECO:0007669"/>
    <property type="project" value="UniProtKB-KW"/>
</dbReference>
<keyword evidence="5 7" id="KW-0408">Iron</keyword>
<dbReference type="Gene3D" id="1.10.630.10">
    <property type="entry name" value="Cytochrome P450"/>
    <property type="match status" value="1"/>
</dbReference>
<dbReference type="GO" id="GO:0020037">
    <property type="term" value="F:heme binding"/>
    <property type="evidence" value="ECO:0007669"/>
    <property type="project" value="InterPro"/>
</dbReference>
<dbReference type="GO" id="GO:0017000">
    <property type="term" value="P:antibiotic biosynthetic process"/>
    <property type="evidence" value="ECO:0007669"/>
    <property type="project" value="UniProtKB-ARBA"/>
</dbReference>
<dbReference type="InterPro" id="IPR017972">
    <property type="entry name" value="Cyt_P450_CS"/>
</dbReference>
<dbReference type="PRINTS" id="PR00385">
    <property type="entry name" value="P450"/>
</dbReference>
<dbReference type="EMBL" id="QLMJ01000001">
    <property type="protein sequence ID" value="RAK43212.1"/>
    <property type="molecule type" value="Genomic_DNA"/>
</dbReference>
<keyword evidence="10" id="KW-1185">Reference proteome</keyword>
<dbReference type="FunFam" id="1.10.630.10:FF:000018">
    <property type="entry name" value="Cytochrome P450 monooxygenase"/>
    <property type="match status" value="1"/>
</dbReference>
<name>A0A327ZK27_9ACTN</name>
<gene>
    <name evidence="9" type="ORF">B0I29_101342</name>
</gene>
<dbReference type="InterPro" id="IPR002397">
    <property type="entry name" value="Cyt_P450_B"/>
</dbReference>
<dbReference type="InterPro" id="IPR001128">
    <property type="entry name" value="Cyt_P450"/>
</dbReference>
<dbReference type="GO" id="GO:0005506">
    <property type="term" value="F:iron ion binding"/>
    <property type="evidence" value="ECO:0007669"/>
    <property type="project" value="InterPro"/>
</dbReference>
<dbReference type="PANTHER" id="PTHR46696">
    <property type="entry name" value="P450, PUTATIVE (EUROFUNG)-RELATED"/>
    <property type="match status" value="1"/>
</dbReference>
<protein>
    <submittedName>
        <fullName evidence="9">Cytochrome P450</fullName>
    </submittedName>
</protein>
<evidence type="ECO:0000256" key="8">
    <source>
        <dbReference type="SAM" id="MobiDB-lite"/>
    </source>
</evidence>
<organism evidence="9 10">
    <name type="scientific">Actinoplanes lutulentus</name>
    <dbReference type="NCBI Taxonomy" id="1287878"/>
    <lineage>
        <taxon>Bacteria</taxon>
        <taxon>Bacillati</taxon>
        <taxon>Actinomycetota</taxon>
        <taxon>Actinomycetes</taxon>
        <taxon>Micromonosporales</taxon>
        <taxon>Micromonosporaceae</taxon>
        <taxon>Actinoplanes</taxon>
    </lineage>
</organism>
<dbReference type="Pfam" id="PF00067">
    <property type="entry name" value="p450"/>
    <property type="match status" value="1"/>
</dbReference>
<sequence>MDNDLPEYPFAQPAALEPPPQWSELRAGCPVASVRLASGDQALLLTRYADVRQVLSDPRFTRQLDADGAARVTAQESGGVFGAEQSSMTPTGEAHQRWRRLVGRWFTVKRMTAMEPRIAAMAERLISDFGPGPVDLVKAFAFPLPVWVICDMLGVPDSDRDRFAYWSDTMLSLTRYGQAEIDASQLEFGEYLWAHIEATRANPGDDLISDLVTNDELSTLELLGTAQGLLIAGHETTANMIGKMVAMLLADRSRWERVLGDRALVRTAVEEALRFDANPGFGMPRYITEDIEVSGVKLAAGTTVINSMAAANRDESAFEHADDMDLARRPNPHLAFGAGPHSCIGQALARTEMQVALTALLDRLPGLRLDGPAEELPRREGLIVGGLERVMVRW</sequence>
<evidence type="ECO:0000256" key="7">
    <source>
        <dbReference type="RuleBase" id="RU000461"/>
    </source>
</evidence>
<evidence type="ECO:0000256" key="5">
    <source>
        <dbReference type="ARBA" id="ARBA00023004"/>
    </source>
</evidence>